<keyword evidence="7" id="KW-0238">DNA-binding</keyword>
<evidence type="ECO:0000259" key="9">
    <source>
        <dbReference type="SMART" id="SM00387"/>
    </source>
</evidence>
<dbReference type="AlphaFoldDB" id="A0A0G1MMV2"/>
<dbReference type="EC" id="5.6.2.2" evidence="3"/>
<gene>
    <name evidence="10" type="ORF">UW68_C0011G0001</name>
</gene>
<evidence type="ECO:0000256" key="7">
    <source>
        <dbReference type="ARBA" id="ARBA00023125"/>
    </source>
</evidence>
<evidence type="ECO:0000256" key="3">
    <source>
        <dbReference type="ARBA" id="ARBA00012895"/>
    </source>
</evidence>
<dbReference type="GO" id="GO:0003918">
    <property type="term" value="F:DNA topoisomerase type II (double strand cut, ATP-hydrolyzing) activity"/>
    <property type="evidence" value="ECO:0007669"/>
    <property type="project" value="UniProtKB-EC"/>
</dbReference>
<protein>
    <recommendedName>
        <fullName evidence="3">DNA topoisomerase (ATP-hydrolyzing)</fullName>
        <ecNumber evidence="3">5.6.2.2</ecNumber>
    </recommendedName>
</protein>
<feature type="non-terminal residue" evidence="10">
    <location>
        <position position="126"/>
    </location>
</feature>
<keyword evidence="8" id="KW-0413">Isomerase</keyword>
<dbReference type="Gene3D" id="3.30.565.10">
    <property type="entry name" value="Histidine kinase-like ATPase, C-terminal domain"/>
    <property type="match status" value="1"/>
</dbReference>
<proteinExistence type="inferred from homology"/>
<accession>A0A0G1MMV2</accession>
<evidence type="ECO:0000256" key="6">
    <source>
        <dbReference type="ARBA" id="ARBA00023029"/>
    </source>
</evidence>
<dbReference type="Proteomes" id="UP000034835">
    <property type="component" value="Unassembled WGS sequence"/>
</dbReference>
<dbReference type="PANTHER" id="PTHR45866">
    <property type="entry name" value="DNA GYRASE/TOPOISOMERASE SUBUNIT B"/>
    <property type="match status" value="1"/>
</dbReference>
<evidence type="ECO:0000256" key="4">
    <source>
        <dbReference type="ARBA" id="ARBA00022741"/>
    </source>
</evidence>
<dbReference type="GO" id="GO:0003677">
    <property type="term" value="F:DNA binding"/>
    <property type="evidence" value="ECO:0007669"/>
    <property type="project" value="UniProtKB-KW"/>
</dbReference>
<reference evidence="10 11" key="1">
    <citation type="journal article" date="2015" name="Nature">
        <title>rRNA introns, odd ribosomes, and small enigmatic genomes across a large radiation of phyla.</title>
        <authorList>
            <person name="Brown C.T."/>
            <person name="Hug L.A."/>
            <person name="Thomas B.C."/>
            <person name="Sharon I."/>
            <person name="Castelle C.J."/>
            <person name="Singh A."/>
            <person name="Wilkins M.J."/>
            <person name="Williams K.H."/>
            <person name="Banfield J.F."/>
        </authorList>
    </citation>
    <scope>NUCLEOTIDE SEQUENCE [LARGE SCALE GENOMIC DNA]</scope>
</reference>
<comment type="similarity">
    <text evidence="2">Belongs to the type II topoisomerase GyrB family.</text>
</comment>
<evidence type="ECO:0000256" key="2">
    <source>
        <dbReference type="ARBA" id="ARBA00010708"/>
    </source>
</evidence>
<sequence>MPEQSYTAKDITVLEGLEPVRKRPGMYIGSTDEKGLHHLLIEIVDNSLDEAIGGFAKNIFVCLHKDGSVSVSDDGRGIPTDMHPSGVSALEVAMTKLHAGGKFTESAYKASGGLHGVGASAVNALS</sequence>
<keyword evidence="4" id="KW-0547">Nucleotide-binding</keyword>
<evidence type="ECO:0000256" key="5">
    <source>
        <dbReference type="ARBA" id="ARBA00022840"/>
    </source>
</evidence>
<dbReference type="SUPFAM" id="SSF55874">
    <property type="entry name" value="ATPase domain of HSP90 chaperone/DNA topoisomerase II/histidine kinase"/>
    <property type="match status" value="1"/>
</dbReference>
<dbReference type="GO" id="GO:0005524">
    <property type="term" value="F:ATP binding"/>
    <property type="evidence" value="ECO:0007669"/>
    <property type="project" value="UniProtKB-KW"/>
</dbReference>
<keyword evidence="6" id="KW-0799">Topoisomerase</keyword>
<evidence type="ECO:0000256" key="8">
    <source>
        <dbReference type="ARBA" id="ARBA00023235"/>
    </source>
</evidence>
<evidence type="ECO:0000313" key="10">
    <source>
        <dbReference type="EMBL" id="KKT73344.1"/>
    </source>
</evidence>
<dbReference type="PANTHER" id="PTHR45866:SF1">
    <property type="entry name" value="DNA GYRASE SUBUNIT B, MITOCHONDRIAL"/>
    <property type="match status" value="1"/>
</dbReference>
<feature type="domain" description="Histidine kinase/HSP90-like ATPase" evidence="9">
    <location>
        <begin position="31"/>
        <end position="126"/>
    </location>
</feature>
<dbReference type="SMART" id="SM00387">
    <property type="entry name" value="HATPase_c"/>
    <property type="match status" value="1"/>
</dbReference>
<dbReference type="STRING" id="1618384.UW68_C0011G0001"/>
<dbReference type="InterPro" id="IPR036890">
    <property type="entry name" value="HATPase_C_sf"/>
</dbReference>
<keyword evidence="5" id="KW-0067">ATP-binding</keyword>
<dbReference type="EMBL" id="LCJG01000011">
    <property type="protein sequence ID" value="KKT73344.1"/>
    <property type="molecule type" value="Genomic_DNA"/>
</dbReference>
<evidence type="ECO:0000256" key="1">
    <source>
        <dbReference type="ARBA" id="ARBA00000185"/>
    </source>
</evidence>
<comment type="catalytic activity">
    <reaction evidence="1">
        <text>ATP-dependent breakage, passage and rejoining of double-stranded DNA.</text>
        <dbReference type="EC" id="5.6.2.2"/>
    </reaction>
</comment>
<name>A0A0G1MMV2_9BACT</name>
<dbReference type="InterPro" id="IPR003594">
    <property type="entry name" value="HATPase_dom"/>
</dbReference>
<evidence type="ECO:0000313" key="11">
    <source>
        <dbReference type="Proteomes" id="UP000034835"/>
    </source>
</evidence>
<dbReference type="PRINTS" id="PR00418">
    <property type="entry name" value="TPI2FAMILY"/>
</dbReference>
<dbReference type="Pfam" id="PF02518">
    <property type="entry name" value="HATPase_c"/>
    <property type="match status" value="1"/>
</dbReference>
<comment type="caution">
    <text evidence="10">The sequence shown here is derived from an EMBL/GenBank/DDBJ whole genome shotgun (WGS) entry which is preliminary data.</text>
</comment>
<organism evidence="10 11">
    <name type="scientific">Candidatus Collierbacteria bacterium GW2011_GWB1_44_6</name>
    <dbReference type="NCBI Taxonomy" id="1618384"/>
    <lineage>
        <taxon>Bacteria</taxon>
        <taxon>Candidatus Collieribacteriota</taxon>
    </lineage>
</organism>